<dbReference type="RefSeq" id="WP_377371010.1">
    <property type="nucleotide sequence ID" value="NZ_JAOTJD010000036.1"/>
</dbReference>
<evidence type="ECO:0000313" key="3">
    <source>
        <dbReference type="Proteomes" id="UP001598130"/>
    </source>
</evidence>
<evidence type="ECO:0000313" key="2">
    <source>
        <dbReference type="EMBL" id="MFD3265616.1"/>
    </source>
</evidence>
<proteinExistence type="predicted"/>
<comment type="caution">
    <text evidence="2">The sequence shown here is derived from an EMBL/GenBank/DDBJ whole genome shotgun (WGS) entry which is preliminary data.</text>
</comment>
<organism evidence="2 3">
    <name type="scientific">Phenylobacterium ferrooxidans</name>
    <dbReference type="NCBI Taxonomy" id="2982689"/>
    <lineage>
        <taxon>Bacteria</taxon>
        <taxon>Pseudomonadati</taxon>
        <taxon>Pseudomonadota</taxon>
        <taxon>Alphaproteobacteria</taxon>
        <taxon>Caulobacterales</taxon>
        <taxon>Caulobacteraceae</taxon>
        <taxon>Phenylobacterium</taxon>
    </lineage>
</organism>
<keyword evidence="3" id="KW-1185">Reference proteome</keyword>
<sequence>MAKLIYNNAGKIRDKPLQPKLEQLLKEAAAAVGVDAVSVTSGGQDRKGAPNARRTGSTRHDDGAAADIQLLDGGEVLDFDAQRKRFEAFVTAAASLGATGLGAGVDYMGTKTIHVGFGSRLVWGAGGRAVNAPAWLRAAAAKGWGQPPPVAAPLARAGVGRAVVIARNGVKLRGGPGLGFDHSTVLKSGTELTIRGFDGPTEEWALVDLDDDGQLDGFVFAAFLSPLAAEEA</sequence>
<gene>
    <name evidence="2" type="ORF">OCL97_16785</name>
</gene>
<dbReference type="Gene3D" id="2.30.30.40">
    <property type="entry name" value="SH3 Domains"/>
    <property type="match status" value="1"/>
</dbReference>
<dbReference type="EMBL" id="JAOTJD010000036">
    <property type="protein sequence ID" value="MFD3265616.1"/>
    <property type="molecule type" value="Genomic_DNA"/>
</dbReference>
<feature type="region of interest" description="Disordered" evidence="1">
    <location>
        <begin position="40"/>
        <end position="61"/>
    </location>
</feature>
<name>A0ABW6CU50_9CAUL</name>
<reference evidence="2 3" key="1">
    <citation type="submission" date="2022-09" db="EMBL/GenBank/DDBJ databases">
        <title>New species of Phenylobacterium.</title>
        <authorList>
            <person name="Mieszkin S."/>
        </authorList>
    </citation>
    <scope>NUCLEOTIDE SEQUENCE [LARGE SCALE GENOMIC DNA]</scope>
    <source>
        <strain evidence="2 3">HK31-G</strain>
    </source>
</reference>
<dbReference type="Proteomes" id="UP001598130">
    <property type="component" value="Unassembled WGS sequence"/>
</dbReference>
<accession>A0ABW6CU50</accession>
<evidence type="ECO:0000256" key="1">
    <source>
        <dbReference type="SAM" id="MobiDB-lite"/>
    </source>
</evidence>
<evidence type="ECO:0008006" key="4">
    <source>
        <dbReference type="Google" id="ProtNLM"/>
    </source>
</evidence>
<protein>
    <recommendedName>
        <fullName evidence="4">SH3b domain-containing protein</fullName>
    </recommendedName>
</protein>